<sequence length="56" mass="6474">MYLVTFKAPLFGGFSVQKFETLDEAKDLVKELYRNGHHDVILSQEIPMKVTVNVEF</sequence>
<evidence type="ECO:0000313" key="2">
    <source>
        <dbReference type="Proteomes" id="UP001595752"/>
    </source>
</evidence>
<keyword evidence="2" id="KW-1185">Reference proteome</keyword>
<dbReference type="Proteomes" id="UP001595752">
    <property type="component" value="Unassembled WGS sequence"/>
</dbReference>
<evidence type="ECO:0000313" key="1">
    <source>
        <dbReference type="EMBL" id="MFC3883768.1"/>
    </source>
</evidence>
<name>A0ABV8B0G0_9BACI</name>
<organism evidence="1 2">
    <name type="scientific">Bacillus songklensis</name>
    <dbReference type="NCBI Taxonomy" id="1069116"/>
    <lineage>
        <taxon>Bacteria</taxon>
        <taxon>Bacillati</taxon>
        <taxon>Bacillota</taxon>
        <taxon>Bacilli</taxon>
        <taxon>Bacillales</taxon>
        <taxon>Bacillaceae</taxon>
        <taxon>Bacillus</taxon>
    </lineage>
</organism>
<dbReference type="EMBL" id="JBHRZT010000043">
    <property type="protein sequence ID" value="MFC3883768.1"/>
    <property type="molecule type" value="Genomic_DNA"/>
</dbReference>
<gene>
    <name evidence="1" type="ORF">ACFOU2_09750</name>
</gene>
<evidence type="ECO:0008006" key="3">
    <source>
        <dbReference type="Google" id="ProtNLM"/>
    </source>
</evidence>
<proteinExistence type="predicted"/>
<accession>A0ABV8B0G0</accession>
<protein>
    <recommendedName>
        <fullName evidence="3">YhzD-like protein</fullName>
    </recommendedName>
</protein>
<dbReference type="RefSeq" id="WP_377914573.1">
    <property type="nucleotide sequence ID" value="NZ_JBHRZT010000043.1"/>
</dbReference>
<comment type="caution">
    <text evidence="1">The sequence shown here is derived from an EMBL/GenBank/DDBJ whole genome shotgun (WGS) entry which is preliminary data.</text>
</comment>
<reference evidence="2" key="1">
    <citation type="journal article" date="2019" name="Int. J. Syst. Evol. Microbiol.">
        <title>The Global Catalogue of Microorganisms (GCM) 10K type strain sequencing project: providing services to taxonomists for standard genome sequencing and annotation.</title>
        <authorList>
            <consortium name="The Broad Institute Genomics Platform"/>
            <consortium name="The Broad Institute Genome Sequencing Center for Infectious Disease"/>
            <person name="Wu L."/>
            <person name="Ma J."/>
        </authorList>
    </citation>
    <scope>NUCLEOTIDE SEQUENCE [LARGE SCALE GENOMIC DNA]</scope>
    <source>
        <strain evidence="2">CCUG 61889</strain>
    </source>
</reference>